<sequence length="103" mass="12471">MGKTSGDDMNEHDKWLQEIRRKEEAEYQQMLNEAIKEAPLIGKDPFNLLDLKKYWSFRYQKNLNSKQIDEAMKGIERDYYLAGKQFLTMRAYGEYLMEMELYR</sequence>
<comment type="caution">
    <text evidence="1">The sequence shown here is derived from an EMBL/GenBank/DDBJ whole genome shotgun (WGS) entry which is preliminary data.</text>
</comment>
<evidence type="ECO:0000313" key="2">
    <source>
        <dbReference type="Proteomes" id="UP000654004"/>
    </source>
</evidence>
<proteinExistence type="predicted"/>
<reference evidence="2" key="1">
    <citation type="journal article" date="2019" name="Int. J. Syst. Evol. Microbiol.">
        <title>The Global Catalogue of Microorganisms (GCM) 10K type strain sequencing project: providing services to taxonomists for standard genome sequencing and annotation.</title>
        <authorList>
            <consortium name="The Broad Institute Genomics Platform"/>
            <consortium name="The Broad Institute Genome Sequencing Center for Infectious Disease"/>
            <person name="Wu L."/>
            <person name="Ma J."/>
        </authorList>
    </citation>
    <scope>NUCLEOTIDE SEQUENCE [LARGE SCALE GENOMIC DNA]</scope>
    <source>
        <strain evidence="2">JCM 32305</strain>
    </source>
</reference>
<organism evidence="1 2">
    <name type="scientific">Shewanella ulleungensis</name>
    <dbReference type="NCBI Taxonomy" id="2282699"/>
    <lineage>
        <taxon>Bacteria</taxon>
        <taxon>Pseudomonadati</taxon>
        <taxon>Pseudomonadota</taxon>
        <taxon>Gammaproteobacteria</taxon>
        <taxon>Alteromonadales</taxon>
        <taxon>Shewanellaceae</taxon>
        <taxon>Shewanella</taxon>
    </lineage>
</organism>
<name>A0ABQ2QBN3_9GAMM</name>
<gene>
    <name evidence="1" type="ORF">GCM10009410_00920</name>
</gene>
<accession>A0ABQ2QBN3</accession>
<dbReference type="Proteomes" id="UP000654004">
    <property type="component" value="Unassembled WGS sequence"/>
</dbReference>
<dbReference type="EMBL" id="BMQW01000001">
    <property type="protein sequence ID" value="GGP73201.1"/>
    <property type="molecule type" value="Genomic_DNA"/>
</dbReference>
<evidence type="ECO:0000313" key="1">
    <source>
        <dbReference type="EMBL" id="GGP73201.1"/>
    </source>
</evidence>
<protein>
    <submittedName>
        <fullName evidence="1">Uncharacterized protein</fullName>
    </submittedName>
</protein>
<keyword evidence="2" id="KW-1185">Reference proteome</keyword>